<reference evidence="1 2" key="1">
    <citation type="submission" date="2024-01" db="EMBL/GenBank/DDBJ databases">
        <title>The complete chloroplast genome sequence of Lithospermum erythrorhizon: insights into the phylogenetic relationship among Boraginaceae species and the maternal lineages of purple gromwells.</title>
        <authorList>
            <person name="Okada T."/>
            <person name="Watanabe K."/>
        </authorList>
    </citation>
    <scope>NUCLEOTIDE SEQUENCE [LARGE SCALE GENOMIC DNA]</scope>
</reference>
<organism evidence="1 2">
    <name type="scientific">Lithospermum erythrorhizon</name>
    <name type="common">Purple gromwell</name>
    <name type="synonym">Lithospermum officinale var. erythrorhizon</name>
    <dbReference type="NCBI Taxonomy" id="34254"/>
    <lineage>
        <taxon>Eukaryota</taxon>
        <taxon>Viridiplantae</taxon>
        <taxon>Streptophyta</taxon>
        <taxon>Embryophyta</taxon>
        <taxon>Tracheophyta</taxon>
        <taxon>Spermatophyta</taxon>
        <taxon>Magnoliopsida</taxon>
        <taxon>eudicotyledons</taxon>
        <taxon>Gunneridae</taxon>
        <taxon>Pentapetalae</taxon>
        <taxon>asterids</taxon>
        <taxon>lamiids</taxon>
        <taxon>Boraginales</taxon>
        <taxon>Boraginaceae</taxon>
        <taxon>Boraginoideae</taxon>
        <taxon>Lithospermeae</taxon>
        <taxon>Lithospermum</taxon>
    </lineage>
</organism>
<keyword evidence="2" id="KW-1185">Reference proteome</keyword>
<dbReference type="Proteomes" id="UP001454036">
    <property type="component" value="Unassembled WGS sequence"/>
</dbReference>
<comment type="caution">
    <text evidence="1">The sequence shown here is derived from an EMBL/GenBank/DDBJ whole genome shotgun (WGS) entry which is preliminary data.</text>
</comment>
<proteinExistence type="predicted"/>
<dbReference type="EMBL" id="BAABME010011211">
    <property type="protein sequence ID" value="GAA0183410.1"/>
    <property type="molecule type" value="Genomic_DNA"/>
</dbReference>
<sequence length="119" mass="13316">MTADQVFDSQDLADLLSLVLTSKSRREQLSQTVLRRTIFTKLTKIVESPVLVQSPVIESAIEICDPKDIANHIYQHELPINGNSYYLHVQHVVEKQDAAKGTVIATKVPLTSLIFYSHG</sequence>
<accession>A0AAV3RSC4</accession>
<protein>
    <submittedName>
        <fullName evidence="1">Uncharacterized protein</fullName>
    </submittedName>
</protein>
<dbReference type="AlphaFoldDB" id="A0AAV3RSC4"/>
<name>A0AAV3RSC4_LITER</name>
<evidence type="ECO:0000313" key="1">
    <source>
        <dbReference type="EMBL" id="GAA0183410.1"/>
    </source>
</evidence>
<gene>
    <name evidence="1" type="ORF">LIER_30825</name>
</gene>
<evidence type="ECO:0000313" key="2">
    <source>
        <dbReference type="Proteomes" id="UP001454036"/>
    </source>
</evidence>